<dbReference type="SUPFAM" id="SSF53850">
    <property type="entry name" value="Periplasmic binding protein-like II"/>
    <property type="match status" value="1"/>
</dbReference>
<keyword evidence="7" id="KW-1185">Reference proteome</keyword>
<evidence type="ECO:0000259" key="5">
    <source>
        <dbReference type="PROSITE" id="PS50931"/>
    </source>
</evidence>
<dbReference type="InterPro" id="IPR005119">
    <property type="entry name" value="LysR_subst-bd"/>
</dbReference>
<sequence length="309" mass="34290">MAINFLQNGTIMDRLDAMATLLSVVETGSFSAASRKLRVPVTTVSRRVAELEAHLRTQLLQRTTRKVTLTDAGAPYVLVCRKVLEQIGEAERNAAGEYQSPRGELTVTAPLVFGRMHLVPIIAEFMAQFVDVRLNCRFHDRNLDLQDEGIDIAIRVGPLPDSRWRARRIGAIRRVVCASPDYLARRGEPRALADLEAHDCVGFHGFDPKGNWLFPSPDGASAIPIHSRITFDTIDSAIDAGIAGIGLIRVLSYHVRPAIRSGLLREVLAEFAPPEMPVQIIHRHDELVPLKVRAFIDFVMPRLQTALAL</sequence>
<reference evidence="6 7" key="1">
    <citation type="submission" date="2022-06" db="EMBL/GenBank/DDBJ databases">
        <title>Endosaccharibacter gen. nov., sp. nov., endophytic bacteria isolated from sugarcane.</title>
        <authorList>
            <person name="Pitiwittayakul N."/>
            <person name="Yukphan P."/>
            <person name="Charoenyingcharoen P."/>
            <person name="Tanasupawat S."/>
        </authorList>
    </citation>
    <scope>NUCLEOTIDE SEQUENCE [LARGE SCALE GENOMIC DNA]</scope>
    <source>
        <strain evidence="6 7">KSS8</strain>
    </source>
</reference>
<dbReference type="Proteomes" id="UP001524587">
    <property type="component" value="Unassembled WGS sequence"/>
</dbReference>
<protein>
    <submittedName>
        <fullName evidence="6">LysR family transcriptional regulator</fullName>
    </submittedName>
</protein>
<dbReference type="InterPro" id="IPR000847">
    <property type="entry name" value="LysR_HTH_N"/>
</dbReference>
<gene>
    <name evidence="6" type="ORF">NFI95_04060</name>
</gene>
<organism evidence="6 7">
    <name type="scientific">Endosaccharibacter trunci</name>
    <dbReference type="NCBI Taxonomy" id="2812733"/>
    <lineage>
        <taxon>Bacteria</taxon>
        <taxon>Pseudomonadati</taxon>
        <taxon>Pseudomonadota</taxon>
        <taxon>Alphaproteobacteria</taxon>
        <taxon>Acetobacterales</taxon>
        <taxon>Acetobacteraceae</taxon>
        <taxon>Endosaccharibacter</taxon>
    </lineage>
</organism>
<evidence type="ECO:0000256" key="1">
    <source>
        <dbReference type="ARBA" id="ARBA00009437"/>
    </source>
</evidence>
<dbReference type="Pfam" id="PF00126">
    <property type="entry name" value="HTH_1"/>
    <property type="match status" value="1"/>
</dbReference>
<evidence type="ECO:0000256" key="4">
    <source>
        <dbReference type="ARBA" id="ARBA00023163"/>
    </source>
</evidence>
<dbReference type="SUPFAM" id="SSF46785">
    <property type="entry name" value="Winged helix' DNA-binding domain"/>
    <property type="match status" value="1"/>
</dbReference>
<feature type="domain" description="HTH lysR-type" evidence="5">
    <location>
        <begin position="13"/>
        <end position="70"/>
    </location>
</feature>
<evidence type="ECO:0000256" key="2">
    <source>
        <dbReference type="ARBA" id="ARBA00023015"/>
    </source>
</evidence>
<dbReference type="PROSITE" id="PS50931">
    <property type="entry name" value="HTH_LYSR"/>
    <property type="match status" value="1"/>
</dbReference>
<dbReference type="Gene3D" id="1.10.10.10">
    <property type="entry name" value="Winged helix-like DNA-binding domain superfamily/Winged helix DNA-binding domain"/>
    <property type="match status" value="1"/>
</dbReference>
<dbReference type="Gene3D" id="3.40.190.290">
    <property type="match status" value="1"/>
</dbReference>
<proteinExistence type="inferred from homology"/>
<dbReference type="RefSeq" id="WP_422863066.1">
    <property type="nucleotide sequence ID" value="NZ_JAMSKV010000002.1"/>
</dbReference>
<dbReference type="InterPro" id="IPR036388">
    <property type="entry name" value="WH-like_DNA-bd_sf"/>
</dbReference>
<dbReference type="EMBL" id="JAMSKV010000002">
    <property type="protein sequence ID" value="MCQ8277623.1"/>
    <property type="molecule type" value="Genomic_DNA"/>
</dbReference>
<dbReference type="PANTHER" id="PTHR30537:SF5">
    <property type="entry name" value="HTH-TYPE TRANSCRIPTIONAL ACTIVATOR TTDR-RELATED"/>
    <property type="match status" value="1"/>
</dbReference>
<dbReference type="Pfam" id="PF03466">
    <property type="entry name" value="LysR_substrate"/>
    <property type="match status" value="1"/>
</dbReference>
<evidence type="ECO:0000313" key="6">
    <source>
        <dbReference type="EMBL" id="MCQ8277623.1"/>
    </source>
</evidence>
<keyword evidence="3" id="KW-0238">DNA-binding</keyword>
<dbReference type="PANTHER" id="PTHR30537">
    <property type="entry name" value="HTH-TYPE TRANSCRIPTIONAL REGULATOR"/>
    <property type="match status" value="1"/>
</dbReference>
<comment type="caution">
    <text evidence="6">The sequence shown here is derived from an EMBL/GenBank/DDBJ whole genome shotgun (WGS) entry which is preliminary data.</text>
</comment>
<dbReference type="CDD" id="cd08471">
    <property type="entry name" value="PBP2_CrgA_like_2"/>
    <property type="match status" value="1"/>
</dbReference>
<name>A0ABT1W716_9PROT</name>
<evidence type="ECO:0000313" key="7">
    <source>
        <dbReference type="Proteomes" id="UP001524587"/>
    </source>
</evidence>
<keyword evidence="4" id="KW-0804">Transcription</keyword>
<keyword evidence="2" id="KW-0805">Transcription regulation</keyword>
<dbReference type="InterPro" id="IPR058163">
    <property type="entry name" value="LysR-type_TF_proteobact-type"/>
</dbReference>
<accession>A0ABT1W716</accession>
<comment type="similarity">
    <text evidence="1">Belongs to the LysR transcriptional regulatory family.</text>
</comment>
<evidence type="ECO:0000256" key="3">
    <source>
        <dbReference type="ARBA" id="ARBA00023125"/>
    </source>
</evidence>
<dbReference type="InterPro" id="IPR036390">
    <property type="entry name" value="WH_DNA-bd_sf"/>
</dbReference>